<dbReference type="EMBL" id="JABSTR010000002">
    <property type="protein sequence ID" value="KAH9364191.1"/>
    <property type="molecule type" value="Genomic_DNA"/>
</dbReference>
<dbReference type="AlphaFoldDB" id="A0A9J6FMX1"/>
<evidence type="ECO:0000313" key="2">
    <source>
        <dbReference type="Proteomes" id="UP000821853"/>
    </source>
</evidence>
<accession>A0A9J6FMX1</accession>
<protein>
    <submittedName>
        <fullName evidence="1">Uncharacterized protein</fullName>
    </submittedName>
</protein>
<name>A0A9J6FMX1_HAELO</name>
<dbReference type="Proteomes" id="UP000821853">
    <property type="component" value="Chromosome 10"/>
</dbReference>
<comment type="caution">
    <text evidence="1">The sequence shown here is derived from an EMBL/GenBank/DDBJ whole genome shotgun (WGS) entry which is preliminary data.</text>
</comment>
<dbReference type="VEuPathDB" id="VectorBase:HLOH_045024"/>
<keyword evidence="2" id="KW-1185">Reference proteome</keyword>
<proteinExistence type="predicted"/>
<organism evidence="1 2">
    <name type="scientific">Haemaphysalis longicornis</name>
    <name type="common">Bush tick</name>
    <dbReference type="NCBI Taxonomy" id="44386"/>
    <lineage>
        <taxon>Eukaryota</taxon>
        <taxon>Metazoa</taxon>
        <taxon>Ecdysozoa</taxon>
        <taxon>Arthropoda</taxon>
        <taxon>Chelicerata</taxon>
        <taxon>Arachnida</taxon>
        <taxon>Acari</taxon>
        <taxon>Parasitiformes</taxon>
        <taxon>Ixodida</taxon>
        <taxon>Ixodoidea</taxon>
        <taxon>Ixodidae</taxon>
        <taxon>Haemaphysalinae</taxon>
        <taxon>Haemaphysalis</taxon>
    </lineage>
</organism>
<evidence type="ECO:0000313" key="1">
    <source>
        <dbReference type="EMBL" id="KAH9364191.1"/>
    </source>
</evidence>
<gene>
    <name evidence="1" type="ORF">HPB48_007096</name>
</gene>
<reference evidence="1 2" key="1">
    <citation type="journal article" date="2020" name="Cell">
        <title>Large-Scale Comparative Analyses of Tick Genomes Elucidate Their Genetic Diversity and Vector Capacities.</title>
        <authorList>
            <consortium name="Tick Genome and Microbiome Consortium (TIGMIC)"/>
            <person name="Jia N."/>
            <person name="Wang J."/>
            <person name="Shi W."/>
            <person name="Du L."/>
            <person name="Sun Y."/>
            <person name="Zhan W."/>
            <person name="Jiang J.F."/>
            <person name="Wang Q."/>
            <person name="Zhang B."/>
            <person name="Ji P."/>
            <person name="Bell-Sakyi L."/>
            <person name="Cui X.M."/>
            <person name="Yuan T.T."/>
            <person name="Jiang B.G."/>
            <person name="Yang W.F."/>
            <person name="Lam T.T."/>
            <person name="Chang Q.C."/>
            <person name="Ding S.J."/>
            <person name="Wang X.J."/>
            <person name="Zhu J.G."/>
            <person name="Ruan X.D."/>
            <person name="Zhao L."/>
            <person name="Wei J.T."/>
            <person name="Ye R.Z."/>
            <person name="Que T.C."/>
            <person name="Du C.H."/>
            <person name="Zhou Y.H."/>
            <person name="Cheng J.X."/>
            <person name="Dai P.F."/>
            <person name="Guo W.B."/>
            <person name="Han X.H."/>
            <person name="Huang E.J."/>
            <person name="Li L.F."/>
            <person name="Wei W."/>
            <person name="Gao Y.C."/>
            <person name="Liu J.Z."/>
            <person name="Shao H.Z."/>
            <person name="Wang X."/>
            <person name="Wang C.C."/>
            <person name="Yang T.C."/>
            <person name="Huo Q.B."/>
            <person name="Li W."/>
            <person name="Chen H.Y."/>
            <person name="Chen S.E."/>
            <person name="Zhou L.G."/>
            <person name="Ni X.B."/>
            <person name="Tian J.H."/>
            <person name="Sheng Y."/>
            <person name="Liu T."/>
            <person name="Pan Y.S."/>
            <person name="Xia L.Y."/>
            <person name="Li J."/>
            <person name="Zhao F."/>
            <person name="Cao W.C."/>
        </authorList>
    </citation>
    <scope>NUCLEOTIDE SEQUENCE [LARGE SCALE GENOMIC DNA]</scope>
    <source>
        <strain evidence="1">HaeL-2018</strain>
    </source>
</reference>
<sequence length="115" mass="12571">MPCKVTISTPLPDADQGLGNPKQFQIADTIHDITPYGLPSDGSSKGLILGVPLRFVKAEIFANLDQRHGKMFAYHTLGQFKLVVPPFAGPKVMYFVTLHYSARSTPARCTKTVPV</sequence>